<reference evidence="2 3" key="1">
    <citation type="submission" date="2010-04" db="EMBL/GenBank/DDBJ databases">
        <title>The genome of Herbaspirillum seropedicae SmR1, an endophytic, nitrogen-fixing, plant-growth promoting beta-Proteobacteria.</title>
        <authorList>
            <person name="Pedrosa F.O."/>
            <person name="Monteiro R.A."/>
            <person name="Wassem R."/>
            <person name="Cruz L.M."/>
            <person name="Ayub R.A."/>
            <person name="Colauto N.B."/>
            <person name="Fernandez M.A."/>
            <person name="Fungaro M.H.P."/>
            <person name="Grisard E.C."/>
            <person name="Hungria M."/>
            <person name="Madeira H.M.F."/>
            <person name="Nodari R.O."/>
            <person name="Osaku C.A."/>
            <person name="Petzl-Erler M.L."/>
            <person name="Terenzi H."/>
            <person name="Vieira L.G.E."/>
            <person name="Almeida M.I.M."/>
            <person name="Alves L.R."/>
            <person name="Arantes O.M.N."/>
            <person name="Balsanelli E."/>
            <person name="Barcellos F.G."/>
            <person name="Baura V.A."/>
            <person name="Binde D.R."/>
            <person name="Campo R.J."/>
            <person name="Chubatsu L.S."/>
            <person name="Chueire L.M.O."/>
            <person name="Ciferri R.R."/>
            <person name="Correa L.C."/>
            <person name="da Conceicao Silva J.L."/>
            <person name="Dabul A.N.G."/>
            <person name="Dambros B.P."/>
            <person name="Faoro H."/>
            <person name="Favetti A."/>
            <person name="Friedermann G."/>
            <person name="Furlaneto M.C."/>
            <person name="Gasques L.S."/>
            <person name="Gimenes C.C.T."/>
            <person name="Gioppo N.M.R."/>
            <person name="Glienke-Blanco C."/>
            <person name="Godoy L.P."/>
            <person name="Guerra M.P."/>
            <person name="Karp S."/>
            <person name="Kava-Cordeiro V."/>
            <person name="Margarido V.P."/>
            <person name="Mathioni S.M."/>
            <person name="Menck-Soares M.A."/>
            <person name="Murace N.K."/>
            <person name="Nicolas M.F."/>
            <person name="Oliveira C.E.C."/>
            <person name="Pagnan N.A.B."/>
            <person name="Pamphile J.A."/>
            <person name="Patussi E.V."/>
            <person name="Pereira L.F.P."/>
            <person name="Pereira-Ferrari L."/>
            <person name="Pinto F.G.S."/>
            <person name="Precoma C."/>
            <person name="Prioli A.J."/>
            <person name="Prioli S.M.A.P."/>
            <person name="Raittz R.T."/>
            <person name="Ramos H.J.O."/>
            <person name="Ribeiro E.M.S.F."/>
            <person name="Rigo L.U."/>
            <person name="Rocha C.L.M.S.C."/>
            <person name="Rocha S.N."/>
            <person name="Santos K."/>
            <person name="Satori D."/>
            <person name="Silva A.G."/>
            <person name="Simao R.C.G."/>
            <person name="Soares M.A.M."/>
            <person name="Souza E.M."/>
            <person name="Steffens M.B.R."/>
            <person name="Steindel M."/>
            <person name="Tadra-Sfeir M.Z."/>
            <person name="Takahashi E.K."/>
            <person name="Torres R.A."/>
            <person name="Valle J.S."/>
            <person name="Vernal J.I."/>
            <person name="Vilas-Boas L.A."/>
            <person name="Watanabe M.A.E."/>
            <person name="Weiss V.A."/>
            <person name="Yates M.A."/>
            <person name="Souza E.M."/>
        </authorList>
    </citation>
    <scope>NUCLEOTIDE SEQUENCE [LARGE SCALE GENOMIC DNA]</scope>
    <source>
        <strain evidence="2 3">SmR1</strain>
    </source>
</reference>
<protein>
    <submittedName>
        <fullName evidence="2">Tail fiber assembly protein</fullName>
    </submittedName>
</protein>
<feature type="compositionally biased region" description="Acidic residues" evidence="1">
    <location>
        <begin position="84"/>
        <end position="97"/>
    </location>
</feature>
<sequence length="103" mass="11497">MTAITCYQTDEAGVFLYAVAAYPFPMEERLNVPFMAVQQRPPPIPDGHRARWLSPFTAMHPEYDTTGEWIIEEIPLPAPPADTAELEVPDEAGELQDQEPAQA</sequence>
<dbReference type="EMBL" id="CP002039">
    <property type="protein sequence ID" value="ADJ62407.1"/>
    <property type="molecule type" value="Genomic_DNA"/>
</dbReference>
<dbReference type="STRING" id="757424.Hsero_0890"/>
<dbReference type="AlphaFoldDB" id="D8J070"/>
<evidence type="ECO:0000313" key="3">
    <source>
        <dbReference type="Proteomes" id="UP000000329"/>
    </source>
</evidence>
<organism evidence="2 3">
    <name type="scientific">Herbaspirillum seropedicae (strain SmR1)</name>
    <dbReference type="NCBI Taxonomy" id="757424"/>
    <lineage>
        <taxon>Bacteria</taxon>
        <taxon>Pseudomonadati</taxon>
        <taxon>Pseudomonadota</taxon>
        <taxon>Betaproteobacteria</taxon>
        <taxon>Burkholderiales</taxon>
        <taxon>Oxalobacteraceae</taxon>
        <taxon>Herbaspirillum</taxon>
    </lineage>
</organism>
<dbReference type="Proteomes" id="UP000000329">
    <property type="component" value="Chromosome"/>
</dbReference>
<gene>
    <name evidence="2" type="ordered locus">Hsero_0890</name>
</gene>
<dbReference type="KEGG" id="hse:Hsero_0890"/>
<feature type="region of interest" description="Disordered" evidence="1">
    <location>
        <begin position="79"/>
        <end position="103"/>
    </location>
</feature>
<dbReference type="RefSeq" id="WP_013232921.1">
    <property type="nucleotide sequence ID" value="NC_014323.1"/>
</dbReference>
<proteinExistence type="predicted"/>
<accession>D8J070</accession>
<name>D8J070_HERSS</name>
<evidence type="ECO:0000256" key="1">
    <source>
        <dbReference type="SAM" id="MobiDB-lite"/>
    </source>
</evidence>
<dbReference type="GeneID" id="29391238"/>
<dbReference type="HOGENOM" id="CLU_2259906_0_0_4"/>
<keyword evidence="3" id="KW-1185">Reference proteome</keyword>
<evidence type="ECO:0000313" key="2">
    <source>
        <dbReference type="EMBL" id="ADJ62407.1"/>
    </source>
</evidence>